<dbReference type="InterPro" id="IPR008929">
    <property type="entry name" value="Chondroitin_lyas"/>
</dbReference>
<evidence type="ECO:0000256" key="4">
    <source>
        <dbReference type="ARBA" id="ARBA00023239"/>
    </source>
</evidence>
<dbReference type="GO" id="GO:0042597">
    <property type="term" value="C:periplasmic space"/>
    <property type="evidence" value="ECO:0007669"/>
    <property type="project" value="UniProtKB-SubCell"/>
</dbReference>
<dbReference type="Proteomes" id="UP000011744">
    <property type="component" value="Unassembled WGS sequence"/>
</dbReference>
<dbReference type="eggNOG" id="COG5360">
    <property type="taxonomic scope" value="Bacteria"/>
</dbReference>
<organism evidence="6 7">
    <name type="scientific">Paramagnetospirillum caucaseum</name>
    <dbReference type="NCBI Taxonomy" id="1244869"/>
    <lineage>
        <taxon>Bacteria</taxon>
        <taxon>Pseudomonadati</taxon>
        <taxon>Pseudomonadota</taxon>
        <taxon>Alphaproteobacteria</taxon>
        <taxon>Rhodospirillales</taxon>
        <taxon>Magnetospirillaceae</taxon>
        <taxon>Paramagnetospirillum</taxon>
    </lineage>
</organism>
<dbReference type="AlphaFoldDB" id="M3ADD6"/>
<reference evidence="6 7" key="1">
    <citation type="journal article" date="2014" name="Genome Announc.">
        <title>Draft Genome Sequence of Magnetospirillum sp. Strain SO-1, a Freshwater Magnetotactic Bacterium Isolated from the Ol'khovka River, Russia.</title>
        <authorList>
            <person name="Grouzdev D.S."/>
            <person name="Dziuba M.V."/>
            <person name="Sukhacheva M.S."/>
            <person name="Mardanov A.V."/>
            <person name="Beletskiy A.V."/>
            <person name="Kuznetsov B.B."/>
            <person name="Skryabin K.G."/>
        </authorList>
    </citation>
    <scope>NUCLEOTIDE SEQUENCE [LARGE SCALE GENOMIC DNA]</scope>
    <source>
        <strain evidence="6 7">SO-1</strain>
    </source>
</reference>
<dbReference type="STRING" id="1244869.H261_07788"/>
<evidence type="ECO:0000256" key="1">
    <source>
        <dbReference type="ARBA" id="ARBA00004418"/>
    </source>
</evidence>
<name>M3ADD6_9PROT</name>
<protein>
    <submittedName>
        <fullName evidence="6">Heparinase II III family protein</fullName>
    </submittedName>
</protein>
<proteinExistence type="predicted"/>
<dbReference type="PANTHER" id="PTHR39210">
    <property type="entry name" value="HEPARIN-SULFATE LYASE"/>
    <property type="match status" value="1"/>
</dbReference>
<dbReference type="Pfam" id="PF07940">
    <property type="entry name" value="Hepar_II_III_C"/>
    <property type="match status" value="1"/>
</dbReference>
<keyword evidence="3" id="KW-0574">Periplasm</keyword>
<feature type="domain" description="Heparinase II/III-like C-terminal" evidence="5">
    <location>
        <begin position="341"/>
        <end position="519"/>
    </location>
</feature>
<gene>
    <name evidence="6" type="ORF">H261_07788</name>
</gene>
<dbReference type="EMBL" id="AONQ01000016">
    <property type="protein sequence ID" value="EME70514.1"/>
    <property type="molecule type" value="Genomic_DNA"/>
</dbReference>
<dbReference type="SUPFAM" id="SSF48230">
    <property type="entry name" value="Chondroitin AC/alginate lyase"/>
    <property type="match status" value="1"/>
</dbReference>
<dbReference type="Gene3D" id="2.70.98.70">
    <property type="match status" value="1"/>
</dbReference>
<keyword evidence="4" id="KW-0456">Lyase</keyword>
<comment type="subcellular location">
    <subcellularLocation>
        <location evidence="1">Periplasm</location>
    </subcellularLocation>
</comment>
<dbReference type="PATRIC" id="fig|1244869.3.peg.1573"/>
<dbReference type="PANTHER" id="PTHR39210:SF1">
    <property type="entry name" value="HEPARIN-SULFATE LYASE"/>
    <property type="match status" value="1"/>
</dbReference>
<evidence type="ECO:0000313" key="6">
    <source>
        <dbReference type="EMBL" id="EME70514.1"/>
    </source>
</evidence>
<keyword evidence="7" id="KW-1185">Reference proteome</keyword>
<comment type="caution">
    <text evidence="6">The sequence shown here is derived from an EMBL/GenBank/DDBJ whole genome shotgun (WGS) entry which is preliminary data.</text>
</comment>
<dbReference type="Gene3D" id="1.50.10.100">
    <property type="entry name" value="Chondroitin AC/alginate lyase"/>
    <property type="match status" value="1"/>
</dbReference>
<evidence type="ECO:0000256" key="2">
    <source>
        <dbReference type="ARBA" id="ARBA00022729"/>
    </source>
</evidence>
<dbReference type="RefSeq" id="WP_008616147.1">
    <property type="nucleotide sequence ID" value="NZ_AONQ01000016.1"/>
</dbReference>
<evidence type="ECO:0000256" key="3">
    <source>
        <dbReference type="ARBA" id="ARBA00022764"/>
    </source>
</evidence>
<dbReference type="OrthoDB" id="7335480at2"/>
<evidence type="ECO:0000313" key="7">
    <source>
        <dbReference type="Proteomes" id="UP000011744"/>
    </source>
</evidence>
<dbReference type="InterPro" id="IPR012480">
    <property type="entry name" value="Hepar_II_III_C"/>
</dbReference>
<sequence length="566" mass="61166">MIGALRRKVRQLADDPALRRWLLERVLGRTSGAPPFTPHRPPYLDDGAFDLGTAPPVTLTEAPQPLPQGPLALTLPGATLALEPGGEAALFQDWADLETRLAVHRFAWLPLLGPSANPAWVARLFACWAERHGRPDESWAWHPYTAAERAANLLDYSRHHPLPPGAGALLAAHPPAIAARLEYFGQHYTGNHLANNGRGLYLIGLALGWERCAKLGLAILLTEAGRLFGPSGILNEQSSHYHLLLTRNYLSCQLAASRHGRPEAAQLEAIVLRGLGILPHLALPGGLPLVGDISPDCPPEFLDGLLPGGGLEQGWGAWLSGEERVAVTAMRDGAPSSDPGLLRAEGWVRGDFGPWSGLWHASPQGWPAMPGHAHQDLGAAELHWRGQPVFIDPGRGAYGETGEAARYRSAEVHGLLQVDGADPYPPNRPYYDADFRRRLGRAAPCLAKAGDVVKLSHQGFRAQGVSEAGRSWIFAGGRLEISDSLDGHGMHRITRRLVTPFPARLEEKGVMITTPVGRLLMTADAPFTLEGMTYWSAYGRAASCFAILVHTRSGLPWNGRISVTAV</sequence>
<evidence type="ECO:0000259" key="5">
    <source>
        <dbReference type="Pfam" id="PF07940"/>
    </source>
</evidence>
<dbReference type="GO" id="GO:0016829">
    <property type="term" value="F:lyase activity"/>
    <property type="evidence" value="ECO:0007669"/>
    <property type="project" value="UniProtKB-KW"/>
</dbReference>
<accession>M3ADD6</accession>
<keyword evidence="2" id="KW-0732">Signal</keyword>